<evidence type="ECO:0000313" key="1">
    <source>
        <dbReference type="EMBL" id="MBK1865192.1"/>
    </source>
</evidence>
<reference evidence="1" key="1">
    <citation type="submission" date="2021-01" db="EMBL/GenBank/DDBJ databases">
        <authorList>
            <person name="Sun Q."/>
        </authorList>
    </citation>
    <scope>NUCLEOTIDE SEQUENCE</scope>
    <source>
        <strain evidence="1">YIM B02566</strain>
    </source>
</reference>
<gene>
    <name evidence="1" type="ORF">JHL16_02415</name>
</gene>
<keyword evidence="2" id="KW-1185">Reference proteome</keyword>
<evidence type="ECO:0000313" key="2">
    <source>
        <dbReference type="Proteomes" id="UP000616151"/>
    </source>
</evidence>
<protein>
    <submittedName>
        <fullName evidence="1">Uncharacterized protein</fullName>
    </submittedName>
</protein>
<accession>A0ACC5QXX3</accession>
<name>A0ACC5QXX3_9HYPH</name>
<dbReference type="Proteomes" id="UP000616151">
    <property type="component" value="Unassembled WGS sequence"/>
</dbReference>
<dbReference type="EMBL" id="JAENHL010000004">
    <property type="protein sequence ID" value="MBK1865192.1"/>
    <property type="molecule type" value="Genomic_DNA"/>
</dbReference>
<proteinExistence type="predicted"/>
<comment type="caution">
    <text evidence="1">The sequence shown here is derived from an EMBL/GenBank/DDBJ whole genome shotgun (WGS) entry which is preliminary data.</text>
</comment>
<organism evidence="1 2">
    <name type="scientific">Taklimakanibacter albus</name>
    <dbReference type="NCBI Taxonomy" id="2800327"/>
    <lineage>
        <taxon>Bacteria</taxon>
        <taxon>Pseudomonadati</taxon>
        <taxon>Pseudomonadota</taxon>
        <taxon>Alphaproteobacteria</taxon>
        <taxon>Hyphomicrobiales</taxon>
        <taxon>Aestuariivirgaceae</taxon>
        <taxon>Taklimakanibacter</taxon>
    </lineage>
</organism>
<sequence>MNERRRRSPIWYWLAGGVLLLAIPVIAAALLMYRVWRPYPEPHYPPPASQEEANRQDLDYLRKLADFDPSFTPATRAEFLSRLDALMPAAANFDRARLAVEVARLTALADNAHTNAHIYFGTGSFTSLPIRLGTFTDGLFVVKARQDHSDLLGGQLVAVDGRPIGEVLAALRNFIGGNDAMFSNHAPRLLTSPELLHAAGLGDKPTESRLRLRFSDGAEAEQILEGGRPEAPPRKNYWPVRDLSPVPLVSDDGSWPHVLGGRMQLPDYLARPDQAYWHEIKADKSLLYLQLNRVKNSWPEPLAAYLDRVIGDIKANNIKNVVVDLRFNRGGNYLLAADFTRRLAETVPADGRIFILSGSNTYSAGIVTLARLKFFAGARGLQIGGQIGDRGQFWGEGGRTELPNSKIRFRYATAYHDWEKGCGLADIGRCFLFNYAYAVAPGSLAPQVETGLTFRDYLTGRDPAMEEVLKRITP</sequence>